<evidence type="ECO:0000256" key="6">
    <source>
        <dbReference type="SAM" id="MobiDB-lite"/>
    </source>
</evidence>
<feature type="region of interest" description="Disordered" evidence="6">
    <location>
        <begin position="1"/>
        <end position="62"/>
    </location>
</feature>
<keyword evidence="4" id="KW-0496">Mitochondrion</keyword>
<dbReference type="GO" id="GO:0005741">
    <property type="term" value="C:mitochondrial outer membrane"/>
    <property type="evidence" value="ECO:0007669"/>
    <property type="project" value="UniProtKB-SubCell"/>
</dbReference>
<accession>B4KKM3</accession>
<sequence length="353" mass="39833">MVKMSKSKWQARHDKIRESFGLPKLRRNSEEPQPPESRSENRSEHSTSGPTQSDPDMETELGPYYLDGDMPSYNFIGKLARQCLVNGYKLGTWRFDCTSELGEDFKLYSFGAGKPNSKSVVGGFEFSERLGMFQLSQAFRTDGLFGTLGMRSEIFGGLGLSMLRAIYNHDEENKDDRLTLEVQAALEFDPFKIELIAPLINGSMVSGYTYYEHPSEIFICSVGAVVDVPKLEVNWHELGVGIRSEQDYTEIGLKLENFKNIKGSIFQRISENIVLAVMARMTEWEDLKVTIGGQYEIDDEKIIKARICSTGYMGIVYQVDLNENIQFMTHVGFNVKHLVDGTHTFGVACNLSC</sequence>
<keyword evidence="3" id="KW-0472">Membrane</keyword>
<keyword evidence="5" id="KW-0626">Porin</keyword>
<comment type="similarity">
    <text evidence="2">Belongs to the eukaryotic mitochondrial porin family.</text>
</comment>
<dbReference type="InParanoid" id="B4KKM3"/>
<dbReference type="EMBL" id="CH933807">
    <property type="protein sequence ID" value="EDW12687.2"/>
    <property type="molecule type" value="Genomic_DNA"/>
</dbReference>
<keyword evidence="8" id="KW-1185">Reference proteome</keyword>
<keyword evidence="4" id="KW-1000">Mitochondrion outer membrane</keyword>
<keyword evidence="3" id="KW-0812">Transmembrane</keyword>
<evidence type="ECO:0000256" key="2">
    <source>
        <dbReference type="ARBA" id="ARBA00007780"/>
    </source>
</evidence>
<dbReference type="InterPro" id="IPR027246">
    <property type="entry name" value="Porin_Euk/Tom40"/>
</dbReference>
<evidence type="ECO:0008006" key="9">
    <source>
        <dbReference type="Google" id="ProtNLM"/>
    </source>
</evidence>
<dbReference type="GO" id="GO:0015288">
    <property type="term" value="F:porin activity"/>
    <property type="evidence" value="ECO:0007669"/>
    <property type="project" value="UniProtKB-KW"/>
</dbReference>
<dbReference type="CDD" id="cd07306">
    <property type="entry name" value="Porin3_VDAC"/>
    <property type="match status" value="1"/>
</dbReference>
<dbReference type="Pfam" id="PF01459">
    <property type="entry name" value="Porin_3"/>
    <property type="match status" value="1"/>
</dbReference>
<dbReference type="InterPro" id="IPR001925">
    <property type="entry name" value="Porin_Euk"/>
</dbReference>
<evidence type="ECO:0000313" key="8">
    <source>
        <dbReference type="Proteomes" id="UP000009192"/>
    </source>
</evidence>
<evidence type="ECO:0000256" key="1">
    <source>
        <dbReference type="ARBA" id="ARBA00004294"/>
    </source>
</evidence>
<dbReference type="Proteomes" id="UP000009192">
    <property type="component" value="Unassembled WGS sequence"/>
</dbReference>
<evidence type="ECO:0000256" key="3">
    <source>
        <dbReference type="ARBA" id="ARBA00022452"/>
    </source>
</evidence>
<name>B4KKM3_DROMO</name>
<evidence type="ECO:0000256" key="4">
    <source>
        <dbReference type="ARBA" id="ARBA00022787"/>
    </source>
</evidence>
<feature type="compositionally biased region" description="Basic residues" evidence="6">
    <location>
        <begin position="1"/>
        <end position="10"/>
    </location>
</feature>
<dbReference type="Gene3D" id="2.40.160.10">
    <property type="entry name" value="Porin"/>
    <property type="match status" value="1"/>
</dbReference>
<organism evidence="7 8">
    <name type="scientific">Drosophila mojavensis</name>
    <name type="common">Fruit fly</name>
    <dbReference type="NCBI Taxonomy" id="7230"/>
    <lineage>
        <taxon>Eukaryota</taxon>
        <taxon>Metazoa</taxon>
        <taxon>Ecdysozoa</taxon>
        <taxon>Arthropoda</taxon>
        <taxon>Hexapoda</taxon>
        <taxon>Insecta</taxon>
        <taxon>Pterygota</taxon>
        <taxon>Neoptera</taxon>
        <taxon>Endopterygota</taxon>
        <taxon>Diptera</taxon>
        <taxon>Brachycera</taxon>
        <taxon>Muscomorpha</taxon>
        <taxon>Ephydroidea</taxon>
        <taxon>Drosophilidae</taxon>
        <taxon>Drosophila</taxon>
    </lineage>
</organism>
<gene>
    <name evidence="7" type="primary">Dmoj\GI17810</name>
    <name evidence="7" type="ORF">Dmoj_GI17810</name>
</gene>
<dbReference type="AlphaFoldDB" id="B4KKM3"/>
<dbReference type="HOGENOM" id="CLU_2006252_0_0_1"/>
<reference evidence="7 8" key="1">
    <citation type="journal article" date="2007" name="Nature">
        <title>Evolution of genes and genomes on the Drosophila phylogeny.</title>
        <authorList>
            <consortium name="Drosophila 12 Genomes Consortium"/>
            <person name="Clark A.G."/>
            <person name="Eisen M.B."/>
            <person name="Smith D.R."/>
            <person name="Bergman C.M."/>
            <person name="Oliver B."/>
            <person name="Markow T.A."/>
            <person name="Kaufman T.C."/>
            <person name="Kellis M."/>
            <person name="Gelbart W."/>
            <person name="Iyer V.N."/>
            <person name="Pollard D.A."/>
            <person name="Sackton T.B."/>
            <person name="Larracuente A.M."/>
            <person name="Singh N.D."/>
            <person name="Abad J.P."/>
            <person name="Abt D.N."/>
            <person name="Adryan B."/>
            <person name="Aguade M."/>
            <person name="Akashi H."/>
            <person name="Anderson W.W."/>
            <person name="Aquadro C.F."/>
            <person name="Ardell D.H."/>
            <person name="Arguello R."/>
            <person name="Artieri C.G."/>
            <person name="Barbash D.A."/>
            <person name="Barker D."/>
            <person name="Barsanti P."/>
            <person name="Batterham P."/>
            <person name="Batzoglou S."/>
            <person name="Begun D."/>
            <person name="Bhutkar A."/>
            <person name="Blanco E."/>
            <person name="Bosak S.A."/>
            <person name="Bradley R.K."/>
            <person name="Brand A.D."/>
            <person name="Brent M.R."/>
            <person name="Brooks A.N."/>
            <person name="Brown R.H."/>
            <person name="Butlin R.K."/>
            <person name="Caggese C."/>
            <person name="Calvi B.R."/>
            <person name="Bernardo de Carvalho A."/>
            <person name="Caspi A."/>
            <person name="Castrezana S."/>
            <person name="Celniker S.E."/>
            <person name="Chang J.L."/>
            <person name="Chapple C."/>
            <person name="Chatterji S."/>
            <person name="Chinwalla A."/>
            <person name="Civetta A."/>
            <person name="Clifton S.W."/>
            <person name="Comeron J.M."/>
            <person name="Costello J.C."/>
            <person name="Coyne J.A."/>
            <person name="Daub J."/>
            <person name="David R.G."/>
            <person name="Delcher A.L."/>
            <person name="Delehaunty K."/>
            <person name="Do C.B."/>
            <person name="Ebling H."/>
            <person name="Edwards K."/>
            <person name="Eickbush T."/>
            <person name="Evans J.D."/>
            <person name="Filipski A."/>
            <person name="Findeiss S."/>
            <person name="Freyhult E."/>
            <person name="Fulton L."/>
            <person name="Fulton R."/>
            <person name="Garcia A.C."/>
            <person name="Gardiner A."/>
            <person name="Garfield D.A."/>
            <person name="Garvin B.E."/>
            <person name="Gibson G."/>
            <person name="Gilbert D."/>
            <person name="Gnerre S."/>
            <person name="Godfrey J."/>
            <person name="Good R."/>
            <person name="Gotea V."/>
            <person name="Gravely B."/>
            <person name="Greenberg A.J."/>
            <person name="Griffiths-Jones S."/>
            <person name="Gross S."/>
            <person name="Guigo R."/>
            <person name="Gustafson E.A."/>
            <person name="Haerty W."/>
            <person name="Hahn M.W."/>
            <person name="Halligan D.L."/>
            <person name="Halpern A.L."/>
            <person name="Halter G.M."/>
            <person name="Han M.V."/>
            <person name="Heger A."/>
            <person name="Hillier L."/>
            <person name="Hinrichs A.S."/>
            <person name="Holmes I."/>
            <person name="Hoskins R.A."/>
            <person name="Hubisz M.J."/>
            <person name="Hultmark D."/>
            <person name="Huntley M.A."/>
            <person name="Jaffe D.B."/>
            <person name="Jagadeeshan S."/>
            <person name="Jeck W.R."/>
            <person name="Johnson J."/>
            <person name="Jones C.D."/>
            <person name="Jordan W.C."/>
            <person name="Karpen G.H."/>
            <person name="Kataoka E."/>
            <person name="Keightley P.D."/>
            <person name="Kheradpour P."/>
            <person name="Kirkness E.F."/>
            <person name="Koerich L.B."/>
            <person name="Kristiansen K."/>
            <person name="Kudrna D."/>
            <person name="Kulathinal R.J."/>
            <person name="Kumar S."/>
            <person name="Kwok R."/>
            <person name="Lander E."/>
            <person name="Langley C.H."/>
            <person name="Lapoint R."/>
            <person name="Lazzaro B.P."/>
            <person name="Lee S.J."/>
            <person name="Levesque L."/>
            <person name="Li R."/>
            <person name="Lin C.F."/>
            <person name="Lin M.F."/>
            <person name="Lindblad-Toh K."/>
            <person name="Llopart A."/>
            <person name="Long M."/>
            <person name="Low L."/>
            <person name="Lozovsky E."/>
            <person name="Lu J."/>
            <person name="Luo M."/>
            <person name="Machado C.A."/>
            <person name="Makalowski W."/>
            <person name="Marzo M."/>
            <person name="Matsuda M."/>
            <person name="Matzkin L."/>
            <person name="McAllister B."/>
            <person name="McBride C.S."/>
            <person name="McKernan B."/>
            <person name="McKernan K."/>
            <person name="Mendez-Lago M."/>
            <person name="Minx P."/>
            <person name="Mollenhauer M.U."/>
            <person name="Montooth K."/>
            <person name="Mount S.M."/>
            <person name="Mu X."/>
            <person name="Myers E."/>
            <person name="Negre B."/>
            <person name="Newfeld S."/>
            <person name="Nielsen R."/>
            <person name="Noor M.A."/>
            <person name="O'Grady P."/>
            <person name="Pachter L."/>
            <person name="Papaceit M."/>
            <person name="Parisi M.J."/>
            <person name="Parisi M."/>
            <person name="Parts L."/>
            <person name="Pedersen J.S."/>
            <person name="Pesole G."/>
            <person name="Phillippy A.M."/>
            <person name="Ponting C.P."/>
            <person name="Pop M."/>
            <person name="Porcelli D."/>
            <person name="Powell J.R."/>
            <person name="Prohaska S."/>
            <person name="Pruitt K."/>
            <person name="Puig M."/>
            <person name="Quesneville H."/>
            <person name="Ram K.R."/>
            <person name="Rand D."/>
            <person name="Rasmussen M.D."/>
            <person name="Reed L.K."/>
            <person name="Reenan R."/>
            <person name="Reily A."/>
            <person name="Remington K.A."/>
            <person name="Rieger T.T."/>
            <person name="Ritchie M.G."/>
            <person name="Robin C."/>
            <person name="Rogers Y.H."/>
            <person name="Rohde C."/>
            <person name="Rozas J."/>
            <person name="Rubenfield M.J."/>
            <person name="Ruiz A."/>
            <person name="Russo S."/>
            <person name="Salzberg S.L."/>
            <person name="Sanchez-Gracia A."/>
            <person name="Saranga D.J."/>
            <person name="Sato H."/>
            <person name="Schaeffer S.W."/>
            <person name="Schatz M.C."/>
            <person name="Schlenke T."/>
            <person name="Schwartz R."/>
            <person name="Segarra C."/>
            <person name="Singh R.S."/>
            <person name="Sirot L."/>
            <person name="Sirota M."/>
            <person name="Sisneros N.B."/>
            <person name="Smith C.D."/>
            <person name="Smith T.F."/>
            <person name="Spieth J."/>
            <person name="Stage D.E."/>
            <person name="Stark A."/>
            <person name="Stephan W."/>
            <person name="Strausberg R.L."/>
            <person name="Strempel S."/>
            <person name="Sturgill D."/>
            <person name="Sutton G."/>
            <person name="Sutton G.G."/>
            <person name="Tao W."/>
            <person name="Teichmann S."/>
            <person name="Tobari Y.N."/>
            <person name="Tomimura Y."/>
            <person name="Tsolas J.M."/>
            <person name="Valente V.L."/>
            <person name="Venter E."/>
            <person name="Venter J.C."/>
            <person name="Vicario S."/>
            <person name="Vieira F.G."/>
            <person name="Vilella A.J."/>
            <person name="Villasante A."/>
            <person name="Walenz B."/>
            <person name="Wang J."/>
            <person name="Wasserman M."/>
            <person name="Watts T."/>
            <person name="Wilson D."/>
            <person name="Wilson R.K."/>
            <person name="Wing R.A."/>
            <person name="Wolfner M.F."/>
            <person name="Wong A."/>
            <person name="Wong G.K."/>
            <person name="Wu C.I."/>
            <person name="Wu G."/>
            <person name="Yamamoto D."/>
            <person name="Yang H.P."/>
            <person name="Yang S.P."/>
            <person name="Yorke J.A."/>
            <person name="Yoshida K."/>
            <person name="Zdobnov E."/>
            <person name="Zhang P."/>
            <person name="Zhang Y."/>
            <person name="Zimin A.V."/>
            <person name="Baldwin J."/>
            <person name="Abdouelleil A."/>
            <person name="Abdulkadir J."/>
            <person name="Abebe A."/>
            <person name="Abera B."/>
            <person name="Abreu J."/>
            <person name="Acer S.C."/>
            <person name="Aftuck L."/>
            <person name="Alexander A."/>
            <person name="An P."/>
            <person name="Anderson E."/>
            <person name="Anderson S."/>
            <person name="Arachi H."/>
            <person name="Azer M."/>
            <person name="Bachantsang P."/>
            <person name="Barry A."/>
            <person name="Bayul T."/>
            <person name="Berlin A."/>
            <person name="Bessette D."/>
            <person name="Bloom T."/>
            <person name="Blye J."/>
            <person name="Boguslavskiy L."/>
            <person name="Bonnet C."/>
            <person name="Boukhgalter B."/>
            <person name="Bourzgui I."/>
            <person name="Brown A."/>
            <person name="Cahill P."/>
            <person name="Channer S."/>
            <person name="Cheshatsang Y."/>
            <person name="Chuda L."/>
            <person name="Citroen M."/>
            <person name="Collymore A."/>
            <person name="Cooke P."/>
            <person name="Costello M."/>
            <person name="D'Aco K."/>
            <person name="Daza R."/>
            <person name="De Haan G."/>
            <person name="DeGray S."/>
            <person name="DeMaso C."/>
            <person name="Dhargay N."/>
            <person name="Dooley K."/>
            <person name="Dooley E."/>
            <person name="Doricent M."/>
            <person name="Dorje P."/>
            <person name="Dorjee K."/>
            <person name="Dupes A."/>
            <person name="Elong R."/>
            <person name="Falk J."/>
            <person name="Farina A."/>
            <person name="Faro S."/>
            <person name="Ferguson D."/>
            <person name="Fisher S."/>
            <person name="Foley C.D."/>
            <person name="Franke A."/>
            <person name="Friedrich D."/>
            <person name="Gadbois L."/>
            <person name="Gearin G."/>
            <person name="Gearin C.R."/>
            <person name="Giannoukos G."/>
            <person name="Goode T."/>
            <person name="Graham J."/>
            <person name="Grandbois E."/>
            <person name="Grewal S."/>
            <person name="Gyaltsen K."/>
            <person name="Hafez N."/>
            <person name="Hagos B."/>
            <person name="Hall J."/>
            <person name="Henson C."/>
            <person name="Hollinger A."/>
            <person name="Honan T."/>
            <person name="Huard M.D."/>
            <person name="Hughes L."/>
            <person name="Hurhula B."/>
            <person name="Husby M.E."/>
            <person name="Kamat A."/>
            <person name="Kanga B."/>
            <person name="Kashin S."/>
            <person name="Khazanovich D."/>
            <person name="Kisner P."/>
            <person name="Lance K."/>
            <person name="Lara M."/>
            <person name="Lee W."/>
            <person name="Lennon N."/>
            <person name="Letendre F."/>
            <person name="LeVine R."/>
            <person name="Lipovsky A."/>
            <person name="Liu X."/>
            <person name="Liu J."/>
            <person name="Liu S."/>
            <person name="Lokyitsang T."/>
            <person name="Lokyitsang Y."/>
            <person name="Lubonja R."/>
            <person name="Lui A."/>
            <person name="MacDonald P."/>
            <person name="Magnisalis V."/>
            <person name="Maru K."/>
            <person name="Matthews C."/>
            <person name="McCusker W."/>
            <person name="McDonough S."/>
            <person name="Mehta T."/>
            <person name="Meldrim J."/>
            <person name="Meneus L."/>
            <person name="Mihai O."/>
            <person name="Mihalev A."/>
            <person name="Mihova T."/>
            <person name="Mittelman R."/>
            <person name="Mlenga V."/>
            <person name="Montmayeur A."/>
            <person name="Mulrain L."/>
            <person name="Navidi A."/>
            <person name="Naylor J."/>
            <person name="Negash T."/>
            <person name="Nguyen T."/>
            <person name="Nguyen N."/>
            <person name="Nicol R."/>
            <person name="Norbu C."/>
            <person name="Norbu N."/>
            <person name="Novod N."/>
            <person name="O'Neill B."/>
            <person name="Osman S."/>
            <person name="Markiewicz E."/>
            <person name="Oyono O.L."/>
            <person name="Patti C."/>
            <person name="Phunkhang P."/>
            <person name="Pierre F."/>
            <person name="Priest M."/>
            <person name="Raghuraman S."/>
            <person name="Rege F."/>
            <person name="Reyes R."/>
            <person name="Rise C."/>
            <person name="Rogov P."/>
            <person name="Ross K."/>
            <person name="Ryan E."/>
            <person name="Settipalli S."/>
            <person name="Shea T."/>
            <person name="Sherpa N."/>
            <person name="Shi L."/>
            <person name="Shih D."/>
            <person name="Sparrow T."/>
            <person name="Spaulding J."/>
            <person name="Stalker J."/>
            <person name="Stange-Thomann N."/>
            <person name="Stavropoulos S."/>
            <person name="Stone C."/>
            <person name="Strader C."/>
            <person name="Tesfaye S."/>
            <person name="Thomson T."/>
            <person name="Thoulutsang Y."/>
            <person name="Thoulutsang D."/>
            <person name="Topham K."/>
            <person name="Topping I."/>
            <person name="Tsamla T."/>
            <person name="Vassiliev H."/>
            <person name="Vo A."/>
            <person name="Wangchuk T."/>
            <person name="Wangdi T."/>
            <person name="Weiand M."/>
            <person name="Wilkinson J."/>
            <person name="Wilson A."/>
            <person name="Yadav S."/>
            <person name="Young G."/>
            <person name="Yu Q."/>
            <person name="Zembek L."/>
            <person name="Zhong D."/>
            <person name="Zimmer A."/>
            <person name="Zwirko Z."/>
            <person name="Jaffe D.B."/>
            <person name="Alvarez P."/>
            <person name="Brockman W."/>
            <person name="Butler J."/>
            <person name="Chin C."/>
            <person name="Gnerre S."/>
            <person name="Grabherr M."/>
            <person name="Kleber M."/>
            <person name="Mauceli E."/>
            <person name="MacCallum I."/>
        </authorList>
    </citation>
    <scope>NUCLEOTIDE SEQUENCE [LARGE SCALE GENOMIC DNA]</scope>
    <source>
        <strain evidence="8">Tucson 15081-1352.22</strain>
    </source>
</reference>
<comment type="subcellular location">
    <subcellularLocation>
        <location evidence="1">Mitochondrion outer membrane</location>
    </subcellularLocation>
</comment>
<keyword evidence="3" id="KW-1134">Transmembrane beta strand</keyword>
<keyword evidence="5" id="KW-0813">Transport</keyword>
<dbReference type="GO" id="GO:0046930">
    <property type="term" value="C:pore complex"/>
    <property type="evidence" value="ECO:0007669"/>
    <property type="project" value="UniProtKB-KW"/>
</dbReference>
<dbReference type="SMR" id="B4KKM3"/>
<evidence type="ECO:0000256" key="5">
    <source>
        <dbReference type="ARBA" id="ARBA00023114"/>
    </source>
</evidence>
<dbReference type="InterPro" id="IPR023614">
    <property type="entry name" value="Porin_dom_sf"/>
</dbReference>
<dbReference type="PANTHER" id="PTHR11743">
    <property type="entry name" value="VOLTAGE-DEPENDENT ANION-SELECTIVE CHANNEL"/>
    <property type="match status" value="1"/>
</dbReference>
<evidence type="ECO:0000313" key="7">
    <source>
        <dbReference type="EMBL" id="EDW12687.2"/>
    </source>
</evidence>
<dbReference type="PANTHER" id="PTHR11743:SF70">
    <property type="entry name" value="GH26960P-RELATED"/>
    <property type="match status" value="1"/>
</dbReference>
<dbReference type="KEGG" id="dmo:Dmoj_GI17810"/>
<proteinExistence type="inferred from homology"/>
<dbReference type="OrthoDB" id="7827681at2759"/>
<keyword evidence="5" id="KW-0406">Ion transport</keyword>
<dbReference type="GO" id="GO:0008308">
    <property type="term" value="F:voltage-gated monoatomic anion channel activity"/>
    <property type="evidence" value="ECO:0007669"/>
    <property type="project" value="InterPro"/>
</dbReference>
<protein>
    <recommendedName>
        <fullName evidence="9">Voltage-dependent anion-selective channel protein 3</fullName>
    </recommendedName>
</protein>